<comment type="caution">
    <text evidence="1">The sequence shown here is derived from an EMBL/GenBank/DDBJ whole genome shotgun (WGS) entry which is preliminary data.</text>
</comment>
<keyword evidence="2" id="KW-1185">Reference proteome</keyword>
<dbReference type="EMBL" id="JAAGWQ010000151">
    <property type="protein sequence ID" value="KAF5663183.1"/>
    <property type="molecule type" value="Genomic_DNA"/>
</dbReference>
<reference evidence="1 2" key="1">
    <citation type="submission" date="2020-05" db="EMBL/GenBank/DDBJ databases">
        <title>Identification and distribution of gene clusters putatively required for synthesis of sphingolipid metabolism inhibitors in phylogenetically diverse species of the filamentous fungus Fusarium.</title>
        <authorList>
            <person name="Kim H.-S."/>
            <person name="Busman M."/>
            <person name="Brown D.W."/>
            <person name="Divon H."/>
            <person name="Uhlig S."/>
            <person name="Proctor R.H."/>
        </authorList>
    </citation>
    <scope>NUCLEOTIDE SEQUENCE [LARGE SCALE GENOMIC DNA]</scope>
    <source>
        <strain evidence="1 2">NRRL 20693</strain>
    </source>
</reference>
<dbReference type="OrthoDB" id="5102857at2759"/>
<sequence length="285" mass="31932">MSTKVETSDKDVIVLASPEPPTVPVAPPALAPVPGQPVLPVPPVPLTNPFAPTQVRIQDPFFTYKKECRLAWIRYLGLLNKVKLRDGPDGLPFFIGMPPEYSTSSISPFGLEMIQREALNNPRNSLICLETVLATLRDRPLHTHIGISIFIEDRDHLKYWEAAGSRHPFVLLNSSKPPQAFLGVHKAIIPAMNRLVGIHASEQDPASLPGYVPAMASFEKALWKSEKANNDAQRRQCADIALRLLRKFMDSHQNEAIIERMTEYHRHYEALVTIAKQERVARNGK</sequence>
<protein>
    <submittedName>
        <fullName evidence="1">Uncharacterized protein</fullName>
    </submittedName>
</protein>
<accession>A0A8H5WM60</accession>
<gene>
    <name evidence="1" type="ORF">FHETE_7563</name>
</gene>
<proteinExistence type="predicted"/>
<organism evidence="1 2">
    <name type="scientific">Fusarium heterosporum</name>
    <dbReference type="NCBI Taxonomy" id="42747"/>
    <lineage>
        <taxon>Eukaryota</taxon>
        <taxon>Fungi</taxon>
        <taxon>Dikarya</taxon>
        <taxon>Ascomycota</taxon>
        <taxon>Pezizomycotina</taxon>
        <taxon>Sordariomycetes</taxon>
        <taxon>Hypocreomycetidae</taxon>
        <taxon>Hypocreales</taxon>
        <taxon>Nectriaceae</taxon>
        <taxon>Fusarium</taxon>
        <taxon>Fusarium heterosporum species complex</taxon>
    </lineage>
</organism>
<name>A0A8H5WM60_FUSHE</name>
<evidence type="ECO:0000313" key="1">
    <source>
        <dbReference type="EMBL" id="KAF5663183.1"/>
    </source>
</evidence>
<evidence type="ECO:0000313" key="2">
    <source>
        <dbReference type="Proteomes" id="UP000567885"/>
    </source>
</evidence>
<dbReference type="AlphaFoldDB" id="A0A8H5WM60"/>
<dbReference type="Proteomes" id="UP000567885">
    <property type="component" value="Unassembled WGS sequence"/>
</dbReference>